<dbReference type="PROSITE" id="PS00676">
    <property type="entry name" value="SIGMA54_INTERACT_2"/>
    <property type="match status" value="1"/>
</dbReference>
<evidence type="ECO:0000256" key="2">
    <source>
        <dbReference type="ARBA" id="ARBA00022840"/>
    </source>
</evidence>
<feature type="non-terminal residue" evidence="4">
    <location>
        <position position="1"/>
    </location>
</feature>
<dbReference type="SMART" id="SM00382">
    <property type="entry name" value="AAA"/>
    <property type="match status" value="1"/>
</dbReference>
<dbReference type="RefSeq" id="WP_148103455.1">
    <property type="nucleotide sequence ID" value="NZ_RWIT01000037.1"/>
</dbReference>
<name>A0A3R9UYU5_9BACT</name>
<evidence type="ECO:0000256" key="1">
    <source>
        <dbReference type="ARBA" id="ARBA00022741"/>
    </source>
</evidence>
<evidence type="ECO:0000313" key="4">
    <source>
        <dbReference type="EMBL" id="RSK43031.1"/>
    </source>
</evidence>
<dbReference type="InterPro" id="IPR025943">
    <property type="entry name" value="Sigma_54_int_dom_ATP-bd_2"/>
</dbReference>
<dbReference type="InterPro" id="IPR003593">
    <property type="entry name" value="AAA+_ATPase"/>
</dbReference>
<dbReference type="FunFam" id="3.40.50.300:FF:000006">
    <property type="entry name" value="DNA-binding transcriptional regulator NtrC"/>
    <property type="match status" value="1"/>
</dbReference>
<accession>A0A3R9UYU5</accession>
<dbReference type="Gene3D" id="3.40.50.300">
    <property type="entry name" value="P-loop containing nucleotide triphosphate hydrolases"/>
    <property type="match status" value="1"/>
</dbReference>
<dbReference type="OrthoDB" id="9782110at2"/>
<dbReference type="GO" id="GO:0006355">
    <property type="term" value="P:regulation of DNA-templated transcription"/>
    <property type="evidence" value="ECO:0007669"/>
    <property type="project" value="InterPro"/>
</dbReference>
<dbReference type="InterPro" id="IPR002078">
    <property type="entry name" value="Sigma_54_int"/>
</dbReference>
<dbReference type="Pfam" id="PF00158">
    <property type="entry name" value="Sigma54_activat"/>
    <property type="match status" value="1"/>
</dbReference>
<sequence>AAMERTFALMERAAQTPVTVSITGETGTGKELVAQAVHLNSARRQQPFVAVNMAAIPAELLESELFGHEKGAFTGAIGRKIGKFEQAHGGTLFLDEIGELSLPLQAKLLRVLQERELQRVGGTERVKLDVRLITATHQNLAEQVQRQTFREDLYYRVVGLPIELPPLRERGHDILLLAQHFLLEFCREYHRPVP</sequence>
<keyword evidence="5" id="KW-1185">Reference proteome</keyword>
<comment type="caution">
    <text evidence="4">The sequence shown here is derived from an EMBL/GenBank/DDBJ whole genome shotgun (WGS) entry which is preliminary data.</text>
</comment>
<dbReference type="GO" id="GO:0005524">
    <property type="term" value="F:ATP binding"/>
    <property type="evidence" value="ECO:0007669"/>
    <property type="project" value="UniProtKB-KW"/>
</dbReference>
<dbReference type="AlphaFoldDB" id="A0A3R9UYU5"/>
<feature type="non-terminal residue" evidence="4">
    <location>
        <position position="194"/>
    </location>
</feature>
<dbReference type="Proteomes" id="UP000273500">
    <property type="component" value="Unassembled WGS sequence"/>
</dbReference>
<evidence type="ECO:0000313" key="5">
    <source>
        <dbReference type="Proteomes" id="UP000273500"/>
    </source>
</evidence>
<organism evidence="4 5">
    <name type="scientific">Hymenobacter rigui</name>
    <dbReference type="NCBI Taxonomy" id="334424"/>
    <lineage>
        <taxon>Bacteria</taxon>
        <taxon>Pseudomonadati</taxon>
        <taxon>Bacteroidota</taxon>
        <taxon>Cytophagia</taxon>
        <taxon>Cytophagales</taxon>
        <taxon>Hymenobacteraceae</taxon>
        <taxon>Hymenobacter</taxon>
    </lineage>
</organism>
<dbReference type="EMBL" id="RWIT01000037">
    <property type="protein sequence ID" value="RSK43031.1"/>
    <property type="molecule type" value="Genomic_DNA"/>
</dbReference>
<dbReference type="PROSITE" id="PS50045">
    <property type="entry name" value="SIGMA54_INTERACT_4"/>
    <property type="match status" value="1"/>
</dbReference>
<dbReference type="CDD" id="cd00009">
    <property type="entry name" value="AAA"/>
    <property type="match status" value="1"/>
</dbReference>
<keyword evidence="1" id="KW-0547">Nucleotide-binding</keyword>
<evidence type="ECO:0000259" key="3">
    <source>
        <dbReference type="PROSITE" id="PS50045"/>
    </source>
</evidence>
<dbReference type="Gene3D" id="1.10.8.60">
    <property type="match status" value="1"/>
</dbReference>
<reference evidence="4 5" key="1">
    <citation type="submission" date="2018-12" db="EMBL/GenBank/DDBJ databases">
        <authorList>
            <person name="Feng G."/>
            <person name="Zhu H."/>
        </authorList>
    </citation>
    <scope>NUCLEOTIDE SEQUENCE [LARGE SCALE GENOMIC DNA]</scope>
    <source>
        <strain evidence="4 5">KCTC 12533</strain>
    </source>
</reference>
<keyword evidence="2" id="KW-0067">ATP-binding</keyword>
<dbReference type="SUPFAM" id="SSF52540">
    <property type="entry name" value="P-loop containing nucleoside triphosphate hydrolases"/>
    <property type="match status" value="1"/>
</dbReference>
<dbReference type="InterPro" id="IPR027417">
    <property type="entry name" value="P-loop_NTPase"/>
</dbReference>
<proteinExistence type="predicted"/>
<protein>
    <submittedName>
        <fullName evidence="4">Sigma-54-dependent Fis family transcriptional regulator</fullName>
    </submittedName>
</protein>
<gene>
    <name evidence="4" type="ORF">EI291_22550</name>
</gene>
<feature type="domain" description="Sigma-54 factor interaction" evidence="3">
    <location>
        <begin position="1"/>
        <end position="194"/>
    </location>
</feature>
<dbReference type="PANTHER" id="PTHR32071">
    <property type="entry name" value="TRANSCRIPTIONAL REGULATORY PROTEIN"/>
    <property type="match status" value="1"/>
</dbReference>